<dbReference type="Proteomes" id="UP000215059">
    <property type="component" value="Unassembled WGS sequence"/>
</dbReference>
<evidence type="ECO:0000313" key="3">
    <source>
        <dbReference type="Proteomes" id="UP000215059"/>
    </source>
</evidence>
<gene>
    <name evidence="2" type="ORF">CGZ90_19480</name>
</gene>
<protein>
    <recommendedName>
        <fullName evidence="4">Lipoprotein</fullName>
    </recommendedName>
</protein>
<accession>A0A235F571</accession>
<evidence type="ECO:0008006" key="4">
    <source>
        <dbReference type="Google" id="ProtNLM"/>
    </source>
</evidence>
<proteinExistence type="predicted"/>
<reference evidence="2 3" key="1">
    <citation type="submission" date="2017-07" db="EMBL/GenBank/DDBJ databases">
        <title>Fictibacillus sp. nov. GDSW-R2A3 Genome sequencing and assembly.</title>
        <authorList>
            <person name="Mayilraj S."/>
        </authorList>
    </citation>
    <scope>NUCLEOTIDE SEQUENCE [LARGE SCALE GENOMIC DNA]</scope>
    <source>
        <strain evidence="2 3">GDSW-R2A3</strain>
    </source>
</reference>
<dbReference type="AlphaFoldDB" id="A0A235F571"/>
<organism evidence="2 3">
    <name type="scientific">Fictibacillus aquaticus</name>
    <dbReference type="NCBI Taxonomy" id="2021314"/>
    <lineage>
        <taxon>Bacteria</taxon>
        <taxon>Bacillati</taxon>
        <taxon>Bacillota</taxon>
        <taxon>Bacilli</taxon>
        <taxon>Bacillales</taxon>
        <taxon>Fictibacillaceae</taxon>
        <taxon>Fictibacillus</taxon>
    </lineage>
</organism>
<comment type="caution">
    <text evidence="2">The sequence shown here is derived from an EMBL/GenBank/DDBJ whole genome shotgun (WGS) entry which is preliminary data.</text>
</comment>
<feature type="non-terminal residue" evidence="2">
    <location>
        <position position="104"/>
    </location>
</feature>
<dbReference type="PROSITE" id="PS51257">
    <property type="entry name" value="PROKAR_LIPOPROTEIN"/>
    <property type="match status" value="1"/>
</dbReference>
<keyword evidence="3" id="KW-1185">Reference proteome</keyword>
<name>A0A235F571_9BACL</name>
<evidence type="ECO:0000256" key="1">
    <source>
        <dbReference type="SAM" id="MobiDB-lite"/>
    </source>
</evidence>
<evidence type="ECO:0000313" key="2">
    <source>
        <dbReference type="EMBL" id="OYD56077.1"/>
    </source>
</evidence>
<feature type="region of interest" description="Disordered" evidence="1">
    <location>
        <begin position="24"/>
        <end position="62"/>
    </location>
</feature>
<sequence length="104" mass="11351">MKKMLILAAAGALLLGGCGKEEMKKGEAAPKSMGSHSPRKISNDKNTGPDIKKSETAHKRPKIETIGFLEPIEPKQAIKDLKEAEKHLSYVAMFSYQVKKDGSL</sequence>
<dbReference type="EMBL" id="NOII01000057">
    <property type="protein sequence ID" value="OYD56077.1"/>
    <property type="molecule type" value="Genomic_DNA"/>
</dbReference>